<dbReference type="PANTHER" id="PTHR31027:SF2">
    <property type="entry name" value="LEBERCILIN DOMAIN-CONTAINING PROTEIN"/>
    <property type="match status" value="1"/>
</dbReference>
<keyword evidence="1" id="KW-0175">Coiled coil</keyword>
<feature type="region of interest" description="Disordered" evidence="2">
    <location>
        <begin position="442"/>
        <end position="469"/>
    </location>
</feature>
<dbReference type="InterPro" id="IPR039604">
    <property type="entry name" value="Bfr1"/>
</dbReference>
<feature type="region of interest" description="Disordered" evidence="2">
    <location>
        <begin position="364"/>
        <end position="387"/>
    </location>
</feature>
<feature type="compositionally biased region" description="Basic and acidic residues" evidence="2">
    <location>
        <begin position="7"/>
        <end position="37"/>
    </location>
</feature>
<name>A0A7S3WR56_9SPIT</name>
<accession>A0A7S3WR56</accession>
<evidence type="ECO:0008006" key="4">
    <source>
        <dbReference type="Google" id="ProtNLM"/>
    </source>
</evidence>
<evidence type="ECO:0000313" key="3">
    <source>
        <dbReference type="EMBL" id="CAE0570474.1"/>
    </source>
</evidence>
<dbReference type="PANTHER" id="PTHR31027">
    <property type="entry name" value="NUCLEAR SEGREGATION PROTEIN BFR1"/>
    <property type="match status" value="1"/>
</dbReference>
<reference evidence="3" key="1">
    <citation type="submission" date="2021-01" db="EMBL/GenBank/DDBJ databases">
        <authorList>
            <person name="Corre E."/>
            <person name="Pelletier E."/>
            <person name="Niang G."/>
            <person name="Scheremetjew M."/>
            <person name="Finn R."/>
            <person name="Kale V."/>
            <person name="Holt S."/>
            <person name="Cochrane G."/>
            <person name="Meng A."/>
            <person name="Brown T."/>
            <person name="Cohen L."/>
        </authorList>
    </citation>
    <scope>NUCLEOTIDE SEQUENCE</scope>
    <source>
        <strain evidence="3">SPMC142</strain>
    </source>
</reference>
<gene>
    <name evidence="3" type="ORF">SACU0126_LOCUS20598</name>
</gene>
<proteinExistence type="predicted"/>
<dbReference type="GO" id="GO:0008298">
    <property type="term" value="P:intracellular mRNA localization"/>
    <property type="evidence" value="ECO:0007669"/>
    <property type="project" value="TreeGrafter"/>
</dbReference>
<dbReference type="AlphaFoldDB" id="A0A7S3WR56"/>
<dbReference type="GO" id="GO:0005783">
    <property type="term" value="C:endoplasmic reticulum"/>
    <property type="evidence" value="ECO:0007669"/>
    <property type="project" value="TreeGrafter"/>
</dbReference>
<evidence type="ECO:0000256" key="2">
    <source>
        <dbReference type="SAM" id="MobiDB-lite"/>
    </source>
</evidence>
<feature type="coiled-coil region" evidence="1">
    <location>
        <begin position="251"/>
        <end position="289"/>
    </location>
</feature>
<feature type="region of interest" description="Disordered" evidence="2">
    <location>
        <begin position="1"/>
        <end position="37"/>
    </location>
</feature>
<protein>
    <recommendedName>
        <fullName evidence="4">Nuclear segregation protein</fullName>
    </recommendedName>
</protein>
<feature type="compositionally biased region" description="Basic and acidic residues" evidence="2">
    <location>
        <begin position="451"/>
        <end position="469"/>
    </location>
</feature>
<organism evidence="3">
    <name type="scientific">Strombidinopsis acuminata</name>
    <dbReference type="NCBI Taxonomy" id="141414"/>
    <lineage>
        <taxon>Eukaryota</taxon>
        <taxon>Sar</taxon>
        <taxon>Alveolata</taxon>
        <taxon>Ciliophora</taxon>
        <taxon>Intramacronucleata</taxon>
        <taxon>Spirotrichea</taxon>
        <taxon>Choreotrichia</taxon>
        <taxon>Choreotrichida</taxon>
        <taxon>Strombidinopsidae</taxon>
        <taxon>Strombidinopsis</taxon>
    </lineage>
</organism>
<dbReference type="GO" id="GO:0003729">
    <property type="term" value="F:mRNA binding"/>
    <property type="evidence" value="ECO:0007669"/>
    <property type="project" value="TreeGrafter"/>
</dbReference>
<feature type="coiled-coil region" evidence="1">
    <location>
        <begin position="407"/>
        <end position="441"/>
    </location>
</feature>
<sequence>MAPKVAADAKAKAKAKPKADKKEEDTTAHMERPDRAGLDAAVQKIQEDIDALKAKQQKLSEKIGERRGGSEVFNAKRQELMAQRNEFTEKIDVLVKQKEGINGQIGEKRAEGQALKGDLAKMKKSIGFTSEADIDQKIKEIEFKMHHDSISLKDEKKYLQEIQELKRNRPKVAQVNKKEEELKGVDYGSSMKGNIQGINAEINALRDGRKKIQEALTELIEGRKSEMGDMGPIIAEKEEISKRIPETMPERNTLRDEFRAKEQEYRKYMDEVRAERQKKSMEEREARNKEYDLVRRQRAADKLDEQPHVAEMTLIEQTMAFCKSLTASKGPVVAEEKKETSYDLPDGAEVMLKKEDREEFYYAPTAAKKKGKKKGGAKEGGSSKPIKHNAVTFGLFDTLKLDAPITTDEIPALLEKLEAQLEEYKEKVKVWEEKREELKKKILEDGFDPASEEKKEEEAEEKAAEKAED</sequence>
<evidence type="ECO:0000256" key="1">
    <source>
        <dbReference type="SAM" id="Coils"/>
    </source>
</evidence>
<dbReference type="GO" id="GO:1990904">
    <property type="term" value="C:ribonucleoprotein complex"/>
    <property type="evidence" value="ECO:0007669"/>
    <property type="project" value="TreeGrafter"/>
</dbReference>
<dbReference type="GO" id="GO:0042175">
    <property type="term" value="C:nuclear outer membrane-endoplasmic reticulum membrane network"/>
    <property type="evidence" value="ECO:0007669"/>
    <property type="project" value="TreeGrafter"/>
</dbReference>
<dbReference type="EMBL" id="HBIQ01064622">
    <property type="protein sequence ID" value="CAE0570474.1"/>
    <property type="molecule type" value="Transcribed_RNA"/>
</dbReference>